<dbReference type="AlphaFoldDB" id="A0A517YWH5"/>
<proteinExistence type="predicted"/>
<dbReference type="InterPro" id="IPR003779">
    <property type="entry name" value="CMD-like"/>
</dbReference>
<evidence type="ECO:0000313" key="3">
    <source>
        <dbReference type="Proteomes" id="UP000317369"/>
    </source>
</evidence>
<dbReference type="Gene3D" id="1.20.1290.10">
    <property type="entry name" value="AhpD-like"/>
    <property type="match status" value="1"/>
</dbReference>
<evidence type="ECO:0000313" key="2">
    <source>
        <dbReference type="EMBL" id="QDU34559.1"/>
    </source>
</evidence>
<protein>
    <submittedName>
        <fullName evidence="2">Carboxymuconolactone decarboxylase family protein</fullName>
    </submittedName>
</protein>
<dbReference type="OrthoDB" id="9801997at2"/>
<feature type="domain" description="Carboxymuconolactone decarboxylase-like" evidence="1">
    <location>
        <begin position="16"/>
        <end position="97"/>
    </location>
</feature>
<dbReference type="Pfam" id="PF02627">
    <property type="entry name" value="CMD"/>
    <property type="match status" value="1"/>
</dbReference>
<accession>A0A517YWH5</accession>
<gene>
    <name evidence="2" type="ORF">KS4_26290</name>
</gene>
<name>A0A517YWH5_9BACT</name>
<sequence length="145" mass="16713">MDMKTENQVDLEQELPRVFELLHEVHEEIAKTGIDSRLCHMVMLRASQINGCAFCIAYHLKDARQEGESQEKLDLLSAWQHVDLFTEGEKAALEYTEALTRLDRTDEHSRIRGVLLMHFNAKEVAGLTSIIGMINIWNRLQISTY</sequence>
<evidence type="ECO:0000259" key="1">
    <source>
        <dbReference type="Pfam" id="PF02627"/>
    </source>
</evidence>
<dbReference type="PANTHER" id="PTHR35446:SF2">
    <property type="entry name" value="CARBOXYMUCONOLACTONE DECARBOXYLASE-LIKE DOMAIN-CONTAINING PROTEIN"/>
    <property type="match status" value="1"/>
</dbReference>
<reference evidence="2 3" key="1">
    <citation type="submission" date="2019-02" db="EMBL/GenBank/DDBJ databases">
        <title>Deep-cultivation of Planctomycetes and their phenomic and genomic characterization uncovers novel biology.</title>
        <authorList>
            <person name="Wiegand S."/>
            <person name="Jogler M."/>
            <person name="Boedeker C."/>
            <person name="Pinto D."/>
            <person name="Vollmers J."/>
            <person name="Rivas-Marin E."/>
            <person name="Kohn T."/>
            <person name="Peeters S.H."/>
            <person name="Heuer A."/>
            <person name="Rast P."/>
            <person name="Oberbeckmann S."/>
            <person name="Bunk B."/>
            <person name="Jeske O."/>
            <person name="Meyerdierks A."/>
            <person name="Storesund J.E."/>
            <person name="Kallscheuer N."/>
            <person name="Luecker S."/>
            <person name="Lage O.M."/>
            <person name="Pohl T."/>
            <person name="Merkel B.J."/>
            <person name="Hornburger P."/>
            <person name="Mueller R.-W."/>
            <person name="Bruemmer F."/>
            <person name="Labrenz M."/>
            <person name="Spormann A.M."/>
            <person name="Op den Camp H."/>
            <person name="Overmann J."/>
            <person name="Amann R."/>
            <person name="Jetten M.S.M."/>
            <person name="Mascher T."/>
            <person name="Medema M.H."/>
            <person name="Devos D.P."/>
            <person name="Kaster A.-K."/>
            <person name="Ovreas L."/>
            <person name="Rohde M."/>
            <person name="Galperin M.Y."/>
            <person name="Jogler C."/>
        </authorList>
    </citation>
    <scope>NUCLEOTIDE SEQUENCE [LARGE SCALE GENOMIC DNA]</scope>
    <source>
        <strain evidence="2 3">KS4</strain>
    </source>
</reference>
<dbReference type="InterPro" id="IPR029032">
    <property type="entry name" value="AhpD-like"/>
</dbReference>
<dbReference type="Proteomes" id="UP000317369">
    <property type="component" value="Chromosome"/>
</dbReference>
<organism evidence="2 3">
    <name type="scientific">Poriferisphaera corsica</name>
    <dbReference type="NCBI Taxonomy" id="2528020"/>
    <lineage>
        <taxon>Bacteria</taxon>
        <taxon>Pseudomonadati</taxon>
        <taxon>Planctomycetota</taxon>
        <taxon>Phycisphaerae</taxon>
        <taxon>Phycisphaerales</taxon>
        <taxon>Phycisphaeraceae</taxon>
        <taxon>Poriferisphaera</taxon>
    </lineage>
</organism>
<dbReference type="SUPFAM" id="SSF69118">
    <property type="entry name" value="AhpD-like"/>
    <property type="match status" value="1"/>
</dbReference>
<keyword evidence="3" id="KW-1185">Reference proteome</keyword>
<dbReference type="KEGG" id="pcor:KS4_26290"/>
<dbReference type="NCBIfam" id="TIGR00778">
    <property type="entry name" value="ahpD_dom"/>
    <property type="match status" value="1"/>
</dbReference>
<dbReference type="GO" id="GO:0051920">
    <property type="term" value="F:peroxiredoxin activity"/>
    <property type="evidence" value="ECO:0007669"/>
    <property type="project" value="InterPro"/>
</dbReference>
<dbReference type="InterPro" id="IPR004675">
    <property type="entry name" value="AhpD_core"/>
</dbReference>
<dbReference type="EMBL" id="CP036425">
    <property type="protein sequence ID" value="QDU34559.1"/>
    <property type="molecule type" value="Genomic_DNA"/>
</dbReference>
<dbReference type="PANTHER" id="PTHR35446">
    <property type="entry name" value="SI:CH211-175M2.5"/>
    <property type="match status" value="1"/>
</dbReference>
<dbReference type="RefSeq" id="WP_145078566.1">
    <property type="nucleotide sequence ID" value="NZ_CP036425.1"/>
</dbReference>